<feature type="domain" description="RNase III" evidence="9">
    <location>
        <begin position="804"/>
        <end position="949"/>
    </location>
</feature>
<dbReference type="EMBL" id="WNWR01000538">
    <property type="protein sequence ID" value="KAE9975081.1"/>
    <property type="molecule type" value="Genomic_DNA"/>
</dbReference>
<dbReference type="GO" id="GO:0005634">
    <property type="term" value="C:nucleus"/>
    <property type="evidence" value="ECO:0007669"/>
    <property type="project" value="TreeGrafter"/>
</dbReference>
<keyword evidence="7" id="KW-0051">Antiviral defense</keyword>
<feature type="domain" description="RNase III" evidence="9">
    <location>
        <begin position="990"/>
        <end position="1175"/>
    </location>
</feature>
<evidence type="ECO:0008006" key="15">
    <source>
        <dbReference type="Google" id="ProtNLM"/>
    </source>
</evidence>
<evidence type="ECO:0000256" key="2">
    <source>
        <dbReference type="ARBA" id="ARBA00022737"/>
    </source>
</evidence>
<dbReference type="GO" id="GO:0050688">
    <property type="term" value="P:regulation of defense response to virus"/>
    <property type="evidence" value="ECO:0007669"/>
    <property type="project" value="UniProtKB-KW"/>
</dbReference>
<evidence type="ECO:0000256" key="6">
    <source>
        <dbReference type="ARBA" id="ARBA00022840"/>
    </source>
</evidence>
<dbReference type="SMART" id="SM00535">
    <property type="entry name" value="RIBOc"/>
    <property type="match status" value="2"/>
</dbReference>
<dbReference type="PROSITE" id="PS50142">
    <property type="entry name" value="RNASE_3_2"/>
    <property type="match status" value="2"/>
</dbReference>
<dbReference type="Gene3D" id="3.30.160.380">
    <property type="entry name" value="Dicer dimerisation domain"/>
    <property type="match status" value="1"/>
</dbReference>
<dbReference type="PANTHER" id="PTHR14950">
    <property type="entry name" value="DICER-RELATED"/>
    <property type="match status" value="1"/>
</dbReference>
<evidence type="ECO:0000256" key="7">
    <source>
        <dbReference type="ARBA" id="ARBA00023118"/>
    </source>
</evidence>
<evidence type="ECO:0000256" key="4">
    <source>
        <dbReference type="ARBA" id="ARBA00022801"/>
    </source>
</evidence>
<keyword evidence="6" id="KW-0067">ATP-binding</keyword>
<dbReference type="PANTHER" id="PTHR14950:SF37">
    <property type="entry name" value="ENDORIBONUCLEASE DICER"/>
    <property type="match status" value="1"/>
</dbReference>
<dbReference type="SUPFAM" id="SSF52540">
    <property type="entry name" value="P-loop containing nucleoside triphosphate hydrolases"/>
    <property type="match status" value="1"/>
</dbReference>
<comment type="caution">
    <text evidence="13">The sequence shown here is derived from an EMBL/GenBank/DDBJ whole genome shotgun (WGS) entry which is preliminary data.</text>
</comment>
<dbReference type="CDD" id="cd00593">
    <property type="entry name" value="RIBOc"/>
    <property type="match status" value="2"/>
</dbReference>
<feature type="domain" description="Helicase C-terminal" evidence="11">
    <location>
        <begin position="272"/>
        <end position="443"/>
    </location>
</feature>
<dbReference type="Gene3D" id="1.10.1520.10">
    <property type="entry name" value="Ribonuclease III domain"/>
    <property type="match status" value="2"/>
</dbReference>
<dbReference type="PROSITE" id="PS51327">
    <property type="entry name" value="DICER_DSRBF"/>
    <property type="match status" value="1"/>
</dbReference>
<keyword evidence="5" id="KW-0347">Helicase</keyword>
<name>A0A8H3UTK8_VENIN</name>
<dbReference type="Gene3D" id="3.40.50.300">
    <property type="entry name" value="P-loop containing nucleotide triphosphate hydrolases"/>
    <property type="match status" value="2"/>
</dbReference>
<feature type="domain" description="Helicase ATP-binding" evidence="10">
    <location>
        <begin position="1"/>
        <end position="111"/>
    </location>
</feature>
<keyword evidence="8" id="KW-0694">RNA-binding</keyword>
<dbReference type="Pfam" id="PF03368">
    <property type="entry name" value="Dicer_dimer"/>
    <property type="match status" value="1"/>
</dbReference>
<dbReference type="SUPFAM" id="SSF54768">
    <property type="entry name" value="dsRNA-binding domain-like"/>
    <property type="match status" value="1"/>
</dbReference>
<evidence type="ECO:0000256" key="3">
    <source>
        <dbReference type="ARBA" id="ARBA00022741"/>
    </source>
</evidence>
<dbReference type="InterPro" id="IPR036389">
    <property type="entry name" value="RNase_III_sf"/>
</dbReference>
<dbReference type="GO" id="GO:0005737">
    <property type="term" value="C:cytoplasm"/>
    <property type="evidence" value="ECO:0007669"/>
    <property type="project" value="TreeGrafter"/>
</dbReference>
<sequence>MSLVRTKASGLIMSYQSTWNAALLNQRIVMSTEAVLLDALGHAFVKMSKIALLIFDEAHRCTKNHPSVRIMQEHYFQTPSSERPRILGLTASPEPVHLLEANLNSRVVTPTQTRTELSKHVHRPVLENLAYPPGISDQPAILRLLSAICRTYDLNQDPYILSIRDQEARGRAIKKRNTYCLVQLNILQTSASYICEEIGGSAAAWFIQACISRYLRTIKKYSQQLANWSDSERLHLAQLLQKLSPSTQDLATPPMLHGQASDRLHTPKSAGLLKLLLDEWSEDFTGIIFVQQRAQVVAMTEFLSSHPLMGPKFRVRGVVGESNSSHKKKNITELLEPKAQKTALADFRNGLVNLIVCTNALQEGIDIPNCHLVVCFDPPPNLIAFVQRRGRARRSQSKYVILHCEKDSKDKHWAALEKRLEQAYQDECRISAENARLEEREDEESRFFRVATTGALLNLENSIAHLYHFCGTLNAGAYVDPRPQIAFYPHGLEEVVANITLPLSVDPSVRFARSSKPYLTEKAAKKDAAFEAYLSLYRAGLLNDNLLPLKNLLEDESPMATKASFRVGPCRFDPWPAIAEQFKAPLTTMSKFVITVSGGGRIFNMIMCSQEMPTPSDFNLYWNQSTRYRVSVEHQGTCQLDEKEAEVARKITMKTLHSAYGSRMSATHDDFLAYFLPSSYTECPIQENGWTQTSIQHWHQLFDLDRKDLGMVMLGDVKHIFKRFATEDKEQLTDAGVTKIGSHVIVSRYPKRRDFLHISKGSDIADAYTTEVVVPIGDCQFSDLPGSVTIFSLFIPSILRRFELAMVAQELNSTLLKPVGIRNLGLVQRAITHNSACEEEHYQRLEFLGDCILKLFTSAQLMVDHPNWHEGYLTPEKGRRVSNTTLEAIAQRIGLDRFIITDPFTGAKWRPLYVHEVLGRQPRPEVTRSSKMLADVVESIIGAAYLDNGLNASLRAIKIFFPQDQWLGLEHAARHLYSVAKEIEGIGPHLEGLEALLGYTFKSPRLLQEALTHPSFQSHDSASTMSYPRLEFIGDAVLDFLVVRRLFPHTPELRHDEMHTLRTAVVNEYILGYLCMTYSVPEHRCNPVVDEATGAIIIEETTVRKFLWQYMRFSGEHISDAQISAMDRLNEFSSSLKNGLESSTYPWATLTHFAPDKFFSDVIESSLGAIFIDSCGSLSACDALLRDLGLWNLLDRLLAIPVDCIHPKSKLGKLADEHTVSYRKVRIADGKYFCTVNVGNRQIGEEVSGKSRLAAEVEVAVRACKILERGHIDLASQSSGSPKIVNDDLRMRGEG</sequence>
<dbReference type="GO" id="GO:0030422">
    <property type="term" value="P:siRNA processing"/>
    <property type="evidence" value="ECO:0007669"/>
    <property type="project" value="TreeGrafter"/>
</dbReference>
<evidence type="ECO:0000256" key="5">
    <source>
        <dbReference type="ARBA" id="ARBA00022806"/>
    </source>
</evidence>
<dbReference type="InterPro" id="IPR005034">
    <property type="entry name" value="Dicer_dimerisation"/>
</dbReference>
<evidence type="ECO:0000313" key="13">
    <source>
        <dbReference type="EMBL" id="KAE9975081.1"/>
    </source>
</evidence>
<proteinExistence type="inferred from homology"/>
<dbReference type="InterPro" id="IPR027417">
    <property type="entry name" value="P-loop_NTPase"/>
</dbReference>
<dbReference type="InterPro" id="IPR001650">
    <property type="entry name" value="Helicase_C-like"/>
</dbReference>
<keyword evidence="4" id="KW-0378">Hydrolase</keyword>
<keyword evidence="1" id="KW-0930">Antiviral protein</keyword>
<evidence type="ECO:0000256" key="8">
    <source>
        <dbReference type="PROSITE-ProRule" id="PRU00657"/>
    </source>
</evidence>
<dbReference type="GO" id="GO:0051607">
    <property type="term" value="P:defense response to virus"/>
    <property type="evidence" value="ECO:0007669"/>
    <property type="project" value="UniProtKB-KW"/>
</dbReference>
<reference evidence="13 14" key="1">
    <citation type="submission" date="2019-07" db="EMBL/GenBank/DDBJ databases">
        <title>Venturia inaequalis Genome Resource.</title>
        <authorList>
            <person name="Lichtner F.J."/>
        </authorList>
    </citation>
    <scope>NUCLEOTIDE SEQUENCE [LARGE SCALE GENOMIC DNA]</scope>
    <source>
        <strain evidence="13 14">DMI_063113</strain>
    </source>
</reference>
<evidence type="ECO:0000256" key="1">
    <source>
        <dbReference type="ARBA" id="ARBA00022721"/>
    </source>
</evidence>
<dbReference type="GO" id="GO:0004525">
    <property type="term" value="F:ribonuclease III activity"/>
    <property type="evidence" value="ECO:0007669"/>
    <property type="project" value="InterPro"/>
</dbReference>
<evidence type="ECO:0000259" key="11">
    <source>
        <dbReference type="PROSITE" id="PS51194"/>
    </source>
</evidence>
<keyword evidence="2" id="KW-0677">Repeat</keyword>
<evidence type="ECO:0000259" key="12">
    <source>
        <dbReference type="PROSITE" id="PS51327"/>
    </source>
</evidence>
<feature type="domain" description="Dicer dsRNA-binding fold" evidence="12">
    <location>
        <begin position="462"/>
        <end position="556"/>
    </location>
</feature>
<dbReference type="Pfam" id="PF00271">
    <property type="entry name" value="Helicase_C"/>
    <property type="match status" value="1"/>
</dbReference>
<evidence type="ECO:0000259" key="9">
    <source>
        <dbReference type="PROSITE" id="PS50142"/>
    </source>
</evidence>
<dbReference type="GO" id="GO:0004386">
    <property type="term" value="F:helicase activity"/>
    <property type="evidence" value="ECO:0007669"/>
    <property type="project" value="UniProtKB-KW"/>
</dbReference>
<comment type="similarity">
    <text evidence="8">Belongs to the helicase family. Dicer subfamily.</text>
</comment>
<accession>A0A8H3UTK8</accession>
<evidence type="ECO:0000313" key="14">
    <source>
        <dbReference type="Proteomes" id="UP000490939"/>
    </source>
</evidence>
<dbReference type="PROSITE" id="PS51192">
    <property type="entry name" value="HELICASE_ATP_BIND_1"/>
    <property type="match status" value="1"/>
</dbReference>
<dbReference type="GO" id="GO:0003723">
    <property type="term" value="F:RNA binding"/>
    <property type="evidence" value="ECO:0007669"/>
    <property type="project" value="UniProtKB-UniRule"/>
</dbReference>
<keyword evidence="3" id="KW-0547">Nucleotide-binding</keyword>
<dbReference type="GO" id="GO:0005524">
    <property type="term" value="F:ATP binding"/>
    <property type="evidence" value="ECO:0007669"/>
    <property type="project" value="UniProtKB-KW"/>
</dbReference>
<organism evidence="13 14">
    <name type="scientific">Venturia inaequalis</name>
    <name type="common">Apple scab fungus</name>
    <dbReference type="NCBI Taxonomy" id="5025"/>
    <lineage>
        <taxon>Eukaryota</taxon>
        <taxon>Fungi</taxon>
        <taxon>Dikarya</taxon>
        <taxon>Ascomycota</taxon>
        <taxon>Pezizomycotina</taxon>
        <taxon>Dothideomycetes</taxon>
        <taxon>Pleosporomycetidae</taxon>
        <taxon>Venturiales</taxon>
        <taxon>Venturiaceae</taxon>
        <taxon>Venturia</taxon>
    </lineage>
</organism>
<dbReference type="InterPro" id="IPR000999">
    <property type="entry name" value="RNase_III_dom"/>
</dbReference>
<dbReference type="PROSITE" id="PS51194">
    <property type="entry name" value="HELICASE_CTER"/>
    <property type="match status" value="1"/>
</dbReference>
<keyword evidence="14" id="KW-1185">Reference proteome</keyword>
<dbReference type="InterPro" id="IPR038248">
    <property type="entry name" value="Dicer_dimer_sf"/>
</dbReference>
<dbReference type="Proteomes" id="UP000490939">
    <property type="component" value="Unassembled WGS sequence"/>
</dbReference>
<evidence type="ECO:0000259" key="10">
    <source>
        <dbReference type="PROSITE" id="PS51192"/>
    </source>
</evidence>
<dbReference type="SMART" id="SM00490">
    <property type="entry name" value="HELICc"/>
    <property type="match status" value="1"/>
</dbReference>
<dbReference type="Pfam" id="PF00636">
    <property type="entry name" value="Ribonuclease_3"/>
    <property type="match status" value="2"/>
</dbReference>
<dbReference type="SUPFAM" id="SSF69065">
    <property type="entry name" value="RNase III domain-like"/>
    <property type="match status" value="2"/>
</dbReference>
<protein>
    <recommendedName>
        <fullName evidence="15">Dicer-like protein 2</fullName>
    </recommendedName>
</protein>
<dbReference type="InterPro" id="IPR014001">
    <property type="entry name" value="Helicase_ATP-bd"/>
</dbReference>
<gene>
    <name evidence="13" type="ORF">EG327_008545</name>
</gene>